<feature type="transmembrane region" description="Helical" evidence="10">
    <location>
        <begin position="12"/>
        <end position="30"/>
    </location>
</feature>
<keyword evidence="2" id="KW-1003">Cell membrane</keyword>
<dbReference type="Gene3D" id="6.10.340.10">
    <property type="match status" value="1"/>
</dbReference>
<evidence type="ECO:0000256" key="6">
    <source>
        <dbReference type="ARBA" id="ARBA00023136"/>
    </source>
</evidence>
<dbReference type="SUPFAM" id="SSF58104">
    <property type="entry name" value="Methyl-accepting chemotaxis protein (MCP) signaling domain"/>
    <property type="match status" value="1"/>
</dbReference>
<sequence length="689" mass="77296">MLKRLSMGKKLVAMFILVGLIPILVMGYFVSDKVSENIRNDQLESSIAFSEIIEEELNEFFTYLKDDTKVVGDNKYIVDALLFLQNNSIESEEWKKYYANLEEYLPQMQKDLEYDQFSITDMNGVVVYSTTNKDVIEKVDIKDRPYISQALEGKEKLEDLYQLREGLNAMFYTIPIYSTESPNKVIGTFSTMVEGKNLTSSMMHYVEKIGKTADAYLINSQGLLLTKPKRGKLTEDSVLKDKVNTEGSRLLVEHISKNKAEHHISEYENHEGIDVLGFCKPIKLGNQKVGLIIEQHSEEAFSSLNKITKAIIVILIIITIMGIILTIYMSREITIPLKKVVKFVEDFGEGHFDKKLNIGSKDEIGMLEKAINKAVENINELIKKVIYNSQELGAMSQQLSATTEEVFAQSESISFNIQEIASVMIENNTSTSIAANEGQDITEKVGELTKKVEDGNALAKEIEDRAYNLRKNAEDSMNLGKEMYKENQTQILKAIKEAKVVEEISNMAEIISSIAEQTNLLALNAAIEAARAGEHGKGFSVVAEEVRTLAQQSENTVAEIKNTVSLVQSAFNNMTDNANNILNFFDNTVIKDYESLVNTGSQYLKDAEMIRELIKSFNITSEQIYNSIEKVKSSLDIVAASVENTTSKSNDMVIVIEEIANAIKEIANVSETQANMGEDLNEIVRVFKV</sequence>
<feature type="domain" description="Methyl-accepting transducer" evidence="11">
    <location>
        <begin position="388"/>
        <end position="653"/>
    </location>
</feature>
<dbReference type="GO" id="GO:0006935">
    <property type="term" value="P:chemotaxis"/>
    <property type="evidence" value="ECO:0007669"/>
    <property type="project" value="UniProtKB-KW"/>
</dbReference>
<evidence type="ECO:0000256" key="1">
    <source>
        <dbReference type="ARBA" id="ARBA00004651"/>
    </source>
</evidence>
<dbReference type="GO" id="GO:0007165">
    <property type="term" value="P:signal transduction"/>
    <property type="evidence" value="ECO:0007669"/>
    <property type="project" value="UniProtKB-KW"/>
</dbReference>
<evidence type="ECO:0000313" key="14">
    <source>
        <dbReference type="Proteomes" id="UP000037267"/>
    </source>
</evidence>
<dbReference type="Pfam" id="PF00672">
    <property type="entry name" value="HAMP"/>
    <property type="match status" value="1"/>
</dbReference>
<name>A0A0L0W723_GOTPU</name>
<dbReference type="InterPro" id="IPR029151">
    <property type="entry name" value="Sensor-like_sf"/>
</dbReference>
<dbReference type="STRING" id="1503.CLPU_19c00500"/>
<dbReference type="PANTHER" id="PTHR32089:SF112">
    <property type="entry name" value="LYSOZYME-LIKE PROTEIN-RELATED"/>
    <property type="match status" value="1"/>
</dbReference>
<keyword evidence="6 10" id="KW-0472">Membrane</keyword>
<comment type="subcellular location">
    <subcellularLocation>
        <location evidence="1">Cell membrane</location>
        <topology evidence="1">Multi-pass membrane protein</topology>
    </subcellularLocation>
</comment>
<evidence type="ECO:0000256" key="5">
    <source>
        <dbReference type="ARBA" id="ARBA00022989"/>
    </source>
</evidence>
<evidence type="ECO:0000256" key="3">
    <source>
        <dbReference type="ARBA" id="ARBA00022500"/>
    </source>
</evidence>
<evidence type="ECO:0000256" key="7">
    <source>
        <dbReference type="ARBA" id="ARBA00023224"/>
    </source>
</evidence>
<dbReference type="InterPro" id="IPR003660">
    <property type="entry name" value="HAMP_dom"/>
</dbReference>
<dbReference type="CDD" id="cd06225">
    <property type="entry name" value="HAMP"/>
    <property type="match status" value="1"/>
</dbReference>
<evidence type="ECO:0000256" key="8">
    <source>
        <dbReference type="ARBA" id="ARBA00029447"/>
    </source>
</evidence>
<gene>
    <name evidence="13" type="ORF">CLPU_19c00500</name>
</gene>
<evidence type="ECO:0000256" key="10">
    <source>
        <dbReference type="SAM" id="Phobius"/>
    </source>
</evidence>
<dbReference type="PROSITE" id="PS50885">
    <property type="entry name" value="HAMP"/>
    <property type="match status" value="1"/>
</dbReference>
<keyword evidence="7 9" id="KW-0807">Transducer</keyword>
<comment type="caution">
    <text evidence="13">The sequence shown here is derived from an EMBL/GenBank/DDBJ whole genome shotgun (WGS) entry which is preliminary data.</text>
</comment>
<evidence type="ECO:0000259" key="11">
    <source>
        <dbReference type="PROSITE" id="PS50111"/>
    </source>
</evidence>
<feature type="domain" description="HAMP" evidence="12">
    <location>
        <begin position="331"/>
        <end position="383"/>
    </location>
</feature>
<evidence type="ECO:0000259" key="12">
    <source>
        <dbReference type="PROSITE" id="PS50885"/>
    </source>
</evidence>
<dbReference type="Proteomes" id="UP000037267">
    <property type="component" value="Unassembled WGS sequence"/>
</dbReference>
<keyword evidence="4 10" id="KW-0812">Transmembrane</keyword>
<dbReference type="Pfam" id="PF02743">
    <property type="entry name" value="dCache_1"/>
    <property type="match status" value="1"/>
</dbReference>
<protein>
    <submittedName>
        <fullName evidence="13">Methyl-accepting chemotaxis protein</fullName>
    </submittedName>
</protein>
<dbReference type="SMART" id="SM00283">
    <property type="entry name" value="MA"/>
    <property type="match status" value="1"/>
</dbReference>
<dbReference type="Pfam" id="PF00015">
    <property type="entry name" value="MCPsignal"/>
    <property type="match status" value="1"/>
</dbReference>
<reference evidence="14" key="1">
    <citation type="submission" date="2015-07" db="EMBL/GenBank/DDBJ databases">
        <title>Draft genome sequence of the purine-degrading Gottschalkia purinilyticum DSM 1384 (formerly Clostridium purinilyticum).</title>
        <authorList>
            <person name="Poehlein A."/>
            <person name="Schiel-Bengelsdorf B."/>
            <person name="Bengelsdorf F.R."/>
            <person name="Daniel R."/>
            <person name="Duerre P."/>
        </authorList>
    </citation>
    <scope>NUCLEOTIDE SEQUENCE [LARGE SCALE GENOMIC DNA]</scope>
    <source>
        <strain evidence="14">DSM 1384</strain>
    </source>
</reference>
<evidence type="ECO:0000256" key="4">
    <source>
        <dbReference type="ARBA" id="ARBA00022692"/>
    </source>
</evidence>
<dbReference type="OrthoDB" id="1705309at2"/>
<organism evidence="13 14">
    <name type="scientific">Gottschalkia purinilytica</name>
    <name type="common">Clostridium purinilyticum</name>
    <dbReference type="NCBI Taxonomy" id="1503"/>
    <lineage>
        <taxon>Bacteria</taxon>
        <taxon>Bacillati</taxon>
        <taxon>Bacillota</taxon>
        <taxon>Tissierellia</taxon>
        <taxon>Tissierellales</taxon>
        <taxon>Gottschalkiaceae</taxon>
        <taxon>Gottschalkia</taxon>
    </lineage>
</organism>
<accession>A0A0L0W723</accession>
<dbReference type="GO" id="GO:0005886">
    <property type="term" value="C:plasma membrane"/>
    <property type="evidence" value="ECO:0007669"/>
    <property type="project" value="UniProtKB-SubCell"/>
</dbReference>
<dbReference type="SMART" id="SM00304">
    <property type="entry name" value="HAMP"/>
    <property type="match status" value="1"/>
</dbReference>
<comment type="similarity">
    <text evidence="8">Belongs to the methyl-accepting chemotaxis (MCP) protein family.</text>
</comment>
<dbReference type="Gene3D" id="1.10.287.950">
    <property type="entry name" value="Methyl-accepting chemotaxis protein"/>
    <property type="match status" value="1"/>
</dbReference>
<evidence type="ECO:0000313" key="13">
    <source>
        <dbReference type="EMBL" id="KNF07314.1"/>
    </source>
</evidence>
<dbReference type="EMBL" id="LGSS01000019">
    <property type="protein sequence ID" value="KNF07314.1"/>
    <property type="molecule type" value="Genomic_DNA"/>
</dbReference>
<dbReference type="Gene3D" id="3.30.450.20">
    <property type="entry name" value="PAS domain"/>
    <property type="match status" value="1"/>
</dbReference>
<keyword evidence="14" id="KW-1185">Reference proteome</keyword>
<feature type="transmembrane region" description="Helical" evidence="10">
    <location>
        <begin position="310"/>
        <end position="329"/>
    </location>
</feature>
<keyword evidence="3" id="KW-0145">Chemotaxis</keyword>
<dbReference type="RefSeq" id="WP_050378545.1">
    <property type="nucleotide sequence ID" value="NZ_LGSS01000019.1"/>
</dbReference>
<dbReference type="InterPro" id="IPR033479">
    <property type="entry name" value="dCache_1"/>
</dbReference>
<dbReference type="AlphaFoldDB" id="A0A0L0W723"/>
<keyword evidence="5 10" id="KW-1133">Transmembrane helix</keyword>
<proteinExistence type="inferred from homology"/>
<evidence type="ECO:0000256" key="9">
    <source>
        <dbReference type="PROSITE-ProRule" id="PRU00284"/>
    </source>
</evidence>
<dbReference type="PROSITE" id="PS50111">
    <property type="entry name" value="CHEMOTAXIS_TRANSDUC_2"/>
    <property type="match status" value="1"/>
</dbReference>
<evidence type="ECO:0000256" key="2">
    <source>
        <dbReference type="ARBA" id="ARBA00022475"/>
    </source>
</evidence>
<dbReference type="InterPro" id="IPR004089">
    <property type="entry name" value="MCPsignal_dom"/>
</dbReference>
<dbReference type="SUPFAM" id="SSF103190">
    <property type="entry name" value="Sensory domain-like"/>
    <property type="match status" value="1"/>
</dbReference>
<dbReference type="PANTHER" id="PTHR32089">
    <property type="entry name" value="METHYL-ACCEPTING CHEMOTAXIS PROTEIN MCPB"/>
    <property type="match status" value="1"/>
</dbReference>